<evidence type="ECO:0000313" key="3">
    <source>
        <dbReference type="Proteomes" id="UP001592582"/>
    </source>
</evidence>
<dbReference type="EC" id="2.1.1.-" evidence="2"/>
<evidence type="ECO:0000313" key="2">
    <source>
        <dbReference type="EMBL" id="MFC1412967.1"/>
    </source>
</evidence>
<dbReference type="GO" id="GO:0032259">
    <property type="term" value="P:methylation"/>
    <property type="evidence" value="ECO:0007669"/>
    <property type="project" value="UniProtKB-KW"/>
</dbReference>
<sequence>MFQELSRRCFAAAYDAINGPAERAGLRERRRSLLAQAAGVTIEIGAGTGLNLPYYPAAVTRLVLVEPDPHMRRRLRAHAERLGRTTEILDARAERLPFPDSVFDTAVVTFALCSVPQEQSALAEIARVLRPGGELLFLEHVRSTDPKVAAKQDKRPFPYPLIGCHPNRATLDAIEASPLTVESVLHGEVPKVPRVESPMIVGSARRPVPTA</sequence>
<dbReference type="SUPFAM" id="SSF53335">
    <property type="entry name" value="S-adenosyl-L-methionine-dependent methyltransferases"/>
    <property type="match status" value="1"/>
</dbReference>
<dbReference type="Proteomes" id="UP001592582">
    <property type="component" value="Unassembled WGS sequence"/>
</dbReference>
<dbReference type="EMBL" id="JBHEZX010000014">
    <property type="protein sequence ID" value="MFC1412967.1"/>
    <property type="molecule type" value="Genomic_DNA"/>
</dbReference>
<comment type="caution">
    <text evidence="2">The sequence shown here is derived from an EMBL/GenBank/DDBJ whole genome shotgun (WGS) entry which is preliminary data.</text>
</comment>
<dbReference type="InterPro" id="IPR052356">
    <property type="entry name" value="Thiol_S-MT"/>
</dbReference>
<dbReference type="InterPro" id="IPR013216">
    <property type="entry name" value="Methyltransf_11"/>
</dbReference>
<dbReference type="PANTHER" id="PTHR45036">
    <property type="entry name" value="METHYLTRANSFERASE LIKE 7B"/>
    <property type="match status" value="1"/>
</dbReference>
<dbReference type="CDD" id="cd02440">
    <property type="entry name" value="AdoMet_MTases"/>
    <property type="match status" value="1"/>
</dbReference>
<dbReference type="InterPro" id="IPR029063">
    <property type="entry name" value="SAM-dependent_MTases_sf"/>
</dbReference>
<keyword evidence="2" id="KW-0489">Methyltransferase</keyword>
<reference evidence="2 3" key="1">
    <citation type="submission" date="2024-09" db="EMBL/GenBank/DDBJ databases">
        <authorList>
            <person name="Lee S.D."/>
        </authorList>
    </citation>
    <scope>NUCLEOTIDE SEQUENCE [LARGE SCALE GENOMIC DNA]</scope>
    <source>
        <strain evidence="2 3">N1-1</strain>
    </source>
</reference>
<feature type="domain" description="Methyltransferase type 11" evidence="1">
    <location>
        <begin position="43"/>
        <end position="137"/>
    </location>
</feature>
<proteinExistence type="predicted"/>
<name>A0ABV6VGX0_9ACTN</name>
<evidence type="ECO:0000259" key="1">
    <source>
        <dbReference type="Pfam" id="PF08241"/>
    </source>
</evidence>
<keyword evidence="3" id="KW-1185">Reference proteome</keyword>
<dbReference type="PANTHER" id="PTHR45036:SF1">
    <property type="entry name" value="METHYLTRANSFERASE LIKE 7A"/>
    <property type="match status" value="1"/>
</dbReference>
<keyword evidence="2" id="KW-0808">Transferase</keyword>
<protein>
    <submittedName>
        <fullName evidence="2">Class I SAM-dependent methyltransferase</fullName>
        <ecNumber evidence="2">2.1.1.-</ecNumber>
    </submittedName>
</protein>
<accession>A0ABV6VGX0</accession>
<dbReference type="Pfam" id="PF08241">
    <property type="entry name" value="Methyltransf_11"/>
    <property type="match status" value="1"/>
</dbReference>
<dbReference type="RefSeq" id="WP_380514164.1">
    <property type="nucleotide sequence ID" value="NZ_JBHEZX010000014.1"/>
</dbReference>
<gene>
    <name evidence="2" type="ORF">ACEZDG_27250</name>
</gene>
<organism evidence="2 3">
    <name type="scientific">Streptacidiphilus alkalitolerans</name>
    <dbReference type="NCBI Taxonomy" id="3342712"/>
    <lineage>
        <taxon>Bacteria</taxon>
        <taxon>Bacillati</taxon>
        <taxon>Actinomycetota</taxon>
        <taxon>Actinomycetes</taxon>
        <taxon>Kitasatosporales</taxon>
        <taxon>Streptomycetaceae</taxon>
        <taxon>Streptacidiphilus</taxon>
    </lineage>
</organism>
<dbReference type="Gene3D" id="3.40.50.150">
    <property type="entry name" value="Vaccinia Virus protein VP39"/>
    <property type="match status" value="1"/>
</dbReference>
<dbReference type="GO" id="GO:0008168">
    <property type="term" value="F:methyltransferase activity"/>
    <property type="evidence" value="ECO:0007669"/>
    <property type="project" value="UniProtKB-KW"/>
</dbReference>